<dbReference type="PROSITE" id="PS01009">
    <property type="entry name" value="CRISP_1"/>
    <property type="match status" value="1"/>
</dbReference>
<gene>
    <name evidence="7" type="primary">GLIPR1L1</name>
</gene>
<feature type="chain" id="PRO_5046335175" evidence="4">
    <location>
        <begin position="24"/>
        <end position="241"/>
    </location>
</feature>
<dbReference type="PRINTS" id="PR00838">
    <property type="entry name" value="V5ALLERGEN"/>
</dbReference>
<evidence type="ECO:0000256" key="1">
    <source>
        <dbReference type="ARBA" id="ARBA00004370"/>
    </source>
</evidence>
<keyword evidence="6" id="KW-1185">Reference proteome</keyword>
<feature type="signal peptide" evidence="4">
    <location>
        <begin position="1"/>
        <end position="23"/>
    </location>
</feature>
<name>A0ABM4H423_ODOVR</name>
<evidence type="ECO:0000313" key="7">
    <source>
        <dbReference type="RefSeq" id="XP_070310321.1"/>
    </source>
</evidence>
<keyword evidence="3" id="KW-0472">Membrane</keyword>
<evidence type="ECO:0000256" key="2">
    <source>
        <dbReference type="ARBA" id="ARBA00009923"/>
    </source>
</evidence>
<dbReference type="RefSeq" id="XP_070310321.1">
    <property type="nucleotide sequence ID" value="XM_070454220.1"/>
</dbReference>
<evidence type="ECO:0000259" key="5">
    <source>
        <dbReference type="SMART" id="SM00198"/>
    </source>
</evidence>
<dbReference type="Gene3D" id="3.40.33.10">
    <property type="entry name" value="CAP"/>
    <property type="match status" value="1"/>
</dbReference>
<evidence type="ECO:0000313" key="6">
    <source>
        <dbReference type="Proteomes" id="UP001652640"/>
    </source>
</evidence>
<reference evidence="6" key="1">
    <citation type="journal article" date="2022" name="J. Hered.">
        <title>A De Novo Chromosome-Level Genome Assembly of the White-Tailed Deer, Odocoileus Virginianus.</title>
        <authorList>
            <person name="London E.W."/>
            <person name="Roca A.L."/>
            <person name="Novakofski J.E."/>
            <person name="Mateus-Pinilla N.E."/>
        </authorList>
    </citation>
    <scope>NUCLEOTIDE SEQUENCE [LARGE SCALE GENOMIC DNA]</scope>
</reference>
<dbReference type="PANTHER" id="PTHR10334">
    <property type="entry name" value="CYSTEINE-RICH SECRETORY PROTEIN-RELATED"/>
    <property type="match status" value="1"/>
</dbReference>
<sequence length="241" mass="27069">MILRKKLSYLWTLGLCLVASKSPLNVPSITNETFIAECLRFHNEARTNVSPPAANMKYMSWDEALAKTAEAWAKKCKFKHNSCSTQVFKCHPTFQFAGENLWLGPLTSSVTKFAVDMWYDEGKFYHFSTKSCSKICGHYTQVVWASSFKVGCGLAICPNLGSPDTALFVCNYALVGNYPKVSPYISGTPCSMCEGDTCENKLCRNKERDKHHRYPSWNPAGTRQLIACNPLYLISVLLTIF</sequence>
<dbReference type="InterPro" id="IPR014044">
    <property type="entry name" value="CAP_dom"/>
</dbReference>
<accession>A0ABM4H423</accession>
<proteinExistence type="inferred from homology"/>
<comment type="subcellular location">
    <subcellularLocation>
        <location evidence="1">Membrane</location>
    </subcellularLocation>
</comment>
<dbReference type="InterPro" id="IPR018244">
    <property type="entry name" value="Allrgn_V5/Tpx1_CS"/>
</dbReference>
<dbReference type="PRINTS" id="PR00837">
    <property type="entry name" value="V5TPXLIKE"/>
</dbReference>
<dbReference type="Pfam" id="PF00188">
    <property type="entry name" value="CAP"/>
    <property type="match status" value="1"/>
</dbReference>
<dbReference type="InterPro" id="IPR034121">
    <property type="entry name" value="SCP_GLIPR-1-like"/>
</dbReference>
<feature type="domain" description="SCP" evidence="5">
    <location>
        <begin position="33"/>
        <end position="180"/>
    </location>
</feature>
<dbReference type="CDD" id="cd05385">
    <property type="entry name" value="CAP_GLIPR1-like"/>
    <property type="match status" value="1"/>
</dbReference>
<dbReference type="InterPro" id="IPR001283">
    <property type="entry name" value="CRISP-related"/>
</dbReference>
<dbReference type="InterPro" id="IPR002413">
    <property type="entry name" value="V5_allergen-like"/>
</dbReference>
<dbReference type="SUPFAM" id="SSF55797">
    <property type="entry name" value="PR-1-like"/>
    <property type="match status" value="1"/>
</dbReference>
<keyword evidence="4" id="KW-0732">Signal</keyword>
<dbReference type="InterPro" id="IPR035940">
    <property type="entry name" value="CAP_sf"/>
</dbReference>
<dbReference type="GeneID" id="110123720"/>
<dbReference type="Proteomes" id="UP001652640">
    <property type="component" value="Chromosome 24"/>
</dbReference>
<dbReference type="SMART" id="SM00198">
    <property type="entry name" value="SCP"/>
    <property type="match status" value="1"/>
</dbReference>
<evidence type="ECO:0000256" key="4">
    <source>
        <dbReference type="SAM" id="SignalP"/>
    </source>
</evidence>
<evidence type="ECO:0000256" key="3">
    <source>
        <dbReference type="ARBA" id="ARBA00023136"/>
    </source>
</evidence>
<reference evidence="7" key="2">
    <citation type="submission" date="2025-08" db="UniProtKB">
        <authorList>
            <consortium name="RefSeq"/>
        </authorList>
    </citation>
    <scope>IDENTIFICATION</scope>
    <source>
        <tissue evidence="7">Tongue muscle</tissue>
    </source>
</reference>
<protein>
    <submittedName>
        <fullName evidence="7">GLIPR1-like protein 1</fullName>
    </submittedName>
</protein>
<organism evidence="6 7">
    <name type="scientific">Odocoileus virginianus</name>
    <name type="common">White-tailed deer</name>
    <dbReference type="NCBI Taxonomy" id="9874"/>
    <lineage>
        <taxon>Eukaryota</taxon>
        <taxon>Metazoa</taxon>
        <taxon>Chordata</taxon>
        <taxon>Craniata</taxon>
        <taxon>Vertebrata</taxon>
        <taxon>Euteleostomi</taxon>
        <taxon>Mammalia</taxon>
        <taxon>Eutheria</taxon>
        <taxon>Laurasiatheria</taxon>
        <taxon>Artiodactyla</taxon>
        <taxon>Ruminantia</taxon>
        <taxon>Pecora</taxon>
        <taxon>Cervidae</taxon>
        <taxon>Odocoileinae</taxon>
        <taxon>Odocoileus</taxon>
    </lineage>
</organism>
<comment type="similarity">
    <text evidence="2">Belongs to the CRISP family.</text>
</comment>